<evidence type="ECO:0000313" key="4">
    <source>
        <dbReference type="Proteomes" id="UP000541583"/>
    </source>
</evidence>
<dbReference type="EMBL" id="JACHCA010000005">
    <property type="protein sequence ID" value="MBB6128274.1"/>
    <property type="molecule type" value="Genomic_DNA"/>
</dbReference>
<comment type="caution">
    <text evidence="3">The sequence shown here is derived from an EMBL/GenBank/DDBJ whole genome shotgun (WGS) entry which is preliminary data.</text>
</comment>
<proteinExistence type="predicted"/>
<dbReference type="Proteomes" id="UP000548326">
    <property type="component" value="Unassembled WGS sequence"/>
</dbReference>
<keyword evidence="1" id="KW-0732">Signal</keyword>
<dbReference type="EMBL" id="JACHCB010000008">
    <property type="protein sequence ID" value="MBB6110678.1"/>
    <property type="molecule type" value="Genomic_DNA"/>
</dbReference>
<name>A0A1N7B1W9_9SPHI</name>
<dbReference type="OrthoDB" id="789982at2"/>
<organism evidence="3 5">
    <name type="scientific">Mucilaginibacter lappiensis</name>
    <dbReference type="NCBI Taxonomy" id="354630"/>
    <lineage>
        <taxon>Bacteria</taxon>
        <taxon>Pseudomonadati</taxon>
        <taxon>Bacteroidota</taxon>
        <taxon>Sphingobacteriia</taxon>
        <taxon>Sphingobacteriales</taxon>
        <taxon>Sphingobacteriaceae</taxon>
        <taxon>Mucilaginibacter</taxon>
    </lineage>
</organism>
<protein>
    <submittedName>
        <fullName evidence="3">Uncharacterized protein</fullName>
    </submittedName>
</protein>
<evidence type="ECO:0000256" key="1">
    <source>
        <dbReference type="SAM" id="SignalP"/>
    </source>
</evidence>
<feature type="chain" id="PRO_5044563122" evidence="1">
    <location>
        <begin position="19"/>
        <end position="246"/>
    </location>
</feature>
<dbReference type="STRING" id="354630.SAMN05421821_107201"/>
<dbReference type="Proteomes" id="UP000541583">
    <property type="component" value="Unassembled WGS sequence"/>
</dbReference>
<gene>
    <name evidence="3" type="ORF">HDF22_002387</name>
    <name evidence="2" type="ORF">HDF23_003437</name>
</gene>
<dbReference type="RefSeq" id="WP_076374191.1">
    <property type="nucleotide sequence ID" value="NZ_FTMG01000007.1"/>
</dbReference>
<evidence type="ECO:0000313" key="5">
    <source>
        <dbReference type="Proteomes" id="UP000548326"/>
    </source>
</evidence>
<sequence>MKGLMIIFFLLTCTSAFAQKRDTFFYVDGPKKKMIMCSSVIDSNRSYVTVNGRAYTGLLDSLNTDNIIQFKVLKATEAVAILGKKGKNGAIQITMKVSHITGKSVAGASPGENDITDYILDGRRSNKMEISHLGHRILSSKSEKKSAADPSKNKVILIAVTRNYAIKQYQTKLSRLSTGYKTYLNKHHHDDKGLTFIINGEKYAVSTDDRIKKIYELISDDKIQDLNLKYVMGFGRTPSFVKIDTK</sequence>
<accession>A0A1N7B1W9</accession>
<evidence type="ECO:0000313" key="3">
    <source>
        <dbReference type="EMBL" id="MBB6128274.1"/>
    </source>
</evidence>
<feature type="signal peptide" evidence="1">
    <location>
        <begin position="1"/>
        <end position="18"/>
    </location>
</feature>
<dbReference type="AlphaFoldDB" id="A0A1N7B1W9"/>
<reference evidence="4 5" key="1">
    <citation type="submission" date="2020-08" db="EMBL/GenBank/DDBJ databases">
        <title>Genomic Encyclopedia of Type Strains, Phase IV (KMG-V): Genome sequencing to study the core and pangenomes of soil and plant-associated prokaryotes.</title>
        <authorList>
            <person name="Whitman W."/>
        </authorList>
    </citation>
    <scope>NUCLEOTIDE SEQUENCE [LARGE SCALE GENOMIC DNA]</scope>
    <source>
        <strain evidence="2 4">ANJLi2</strain>
        <strain evidence="3 5">MP601</strain>
    </source>
</reference>
<keyword evidence="4" id="KW-1185">Reference proteome</keyword>
<evidence type="ECO:0000313" key="2">
    <source>
        <dbReference type="EMBL" id="MBB6110678.1"/>
    </source>
</evidence>